<gene>
    <name evidence="1" type="ORF">PAXRUDRAFT_787551</name>
</gene>
<reference evidence="2" key="2">
    <citation type="submission" date="2015-01" db="EMBL/GenBank/DDBJ databases">
        <title>Evolutionary Origins and Diversification of the Mycorrhizal Mutualists.</title>
        <authorList>
            <consortium name="DOE Joint Genome Institute"/>
            <consortium name="Mycorrhizal Genomics Consortium"/>
            <person name="Kohler A."/>
            <person name="Kuo A."/>
            <person name="Nagy L.G."/>
            <person name="Floudas D."/>
            <person name="Copeland A."/>
            <person name="Barry K.W."/>
            <person name="Cichocki N."/>
            <person name="Veneault-Fourrey C."/>
            <person name="LaButti K."/>
            <person name="Lindquist E.A."/>
            <person name="Lipzen A."/>
            <person name="Lundell T."/>
            <person name="Morin E."/>
            <person name="Murat C."/>
            <person name="Riley R."/>
            <person name="Ohm R."/>
            <person name="Sun H."/>
            <person name="Tunlid A."/>
            <person name="Henrissat B."/>
            <person name="Grigoriev I.V."/>
            <person name="Hibbett D.S."/>
            <person name="Martin F."/>
        </authorList>
    </citation>
    <scope>NUCLEOTIDE SEQUENCE [LARGE SCALE GENOMIC DNA]</scope>
    <source>
        <strain evidence="2">Ve08.2h10</strain>
    </source>
</reference>
<dbReference type="AlphaFoldDB" id="A0A0D0DCK3"/>
<reference evidence="1 2" key="1">
    <citation type="submission" date="2014-04" db="EMBL/GenBank/DDBJ databases">
        <authorList>
            <consortium name="DOE Joint Genome Institute"/>
            <person name="Kuo A."/>
            <person name="Kohler A."/>
            <person name="Jargeat P."/>
            <person name="Nagy L.G."/>
            <person name="Floudas D."/>
            <person name="Copeland A."/>
            <person name="Barry K.W."/>
            <person name="Cichocki N."/>
            <person name="Veneault-Fourrey C."/>
            <person name="LaButti K."/>
            <person name="Lindquist E.A."/>
            <person name="Lipzen A."/>
            <person name="Lundell T."/>
            <person name="Morin E."/>
            <person name="Murat C."/>
            <person name="Sun H."/>
            <person name="Tunlid A."/>
            <person name="Henrissat B."/>
            <person name="Grigoriev I.V."/>
            <person name="Hibbett D.S."/>
            <person name="Martin F."/>
            <person name="Nordberg H.P."/>
            <person name="Cantor M.N."/>
            <person name="Hua S.X."/>
        </authorList>
    </citation>
    <scope>NUCLEOTIDE SEQUENCE [LARGE SCALE GENOMIC DNA]</scope>
    <source>
        <strain evidence="1 2">Ve08.2h10</strain>
    </source>
</reference>
<evidence type="ECO:0000313" key="2">
    <source>
        <dbReference type="Proteomes" id="UP000054538"/>
    </source>
</evidence>
<dbReference type="STRING" id="930991.A0A0D0DCK3"/>
<evidence type="ECO:0000313" key="1">
    <source>
        <dbReference type="EMBL" id="KIK75075.1"/>
    </source>
</evidence>
<keyword evidence="2" id="KW-1185">Reference proteome</keyword>
<sequence>MPSVSVVRKGLNPTTNRPNKYPLCLPSTITGSTCDPTLLEYEWKLRFAQAHDALHSLCQALCYHSYLLKFKDRNLTDQGANTHAHAAVKGITAKIDAASARYNATCMALMALTPTFKPSAWQLSLQVLNPDNIHSMTDLLEGDTEGRRKFSWIWKVHGVAKDDSNRAGSLDAMRIEWCKARA</sequence>
<proteinExistence type="predicted"/>
<protein>
    <submittedName>
        <fullName evidence="1">Unplaced genomic scaffold scaffold_3544, whole genome shotgun sequence</fullName>
    </submittedName>
</protein>
<feature type="non-terminal residue" evidence="1">
    <location>
        <position position="182"/>
    </location>
</feature>
<dbReference type="HOGENOM" id="CLU_128011_0_0_1"/>
<dbReference type="InParanoid" id="A0A0D0DCK3"/>
<name>A0A0D0DCK3_9AGAM</name>
<accession>A0A0D0DCK3</accession>
<organism evidence="1 2">
    <name type="scientific">Paxillus rubicundulus Ve08.2h10</name>
    <dbReference type="NCBI Taxonomy" id="930991"/>
    <lineage>
        <taxon>Eukaryota</taxon>
        <taxon>Fungi</taxon>
        <taxon>Dikarya</taxon>
        <taxon>Basidiomycota</taxon>
        <taxon>Agaricomycotina</taxon>
        <taxon>Agaricomycetes</taxon>
        <taxon>Agaricomycetidae</taxon>
        <taxon>Boletales</taxon>
        <taxon>Paxilineae</taxon>
        <taxon>Paxillaceae</taxon>
        <taxon>Paxillus</taxon>
    </lineage>
</organism>
<dbReference type="OrthoDB" id="2688578at2759"/>
<dbReference type="EMBL" id="KN828366">
    <property type="protein sequence ID" value="KIK75075.1"/>
    <property type="molecule type" value="Genomic_DNA"/>
</dbReference>
<dbReference type="Proteomes" id="UP000054538">
    <property type="component" value="Unassembled WGS sequence"/>
</dbReference>